<dbReference type="Proteomes" id="UP001150266">
    <property type="component" value="Unassembled WGS sequence"/>
</dbReference>
<proteinExistence type="predicted"/>
<evidence type="ECO:0000313" key="2">
    <source>
        <dbReference type="EMBL" id="KAJ4472959.1"/>
    </source>
</evidence>
<accession>A0A9W9DJ25</accession>
<feature type="region of interest" description="Disordered" evidence="1">
    <location>
        <begin position="228"/>
        <end position="255"/>
    </location>
</feature>
<evidence type="ECO:0000313" key="3">
    <source>
        <dbReference type="Proteomes" id="UP001150266"/>
    </source>
</evidence>
<dbReference type="OrthoDB" id="2892888at2759"/>
<name>A0A9W9DJ25_9AGAR</name>
<dbReference type="AlphaFoldDB" id="A0A9W9DJ25"/>
<feature type="compositionally biased region" description="Pro residues" evidence="1">
    <location>
        <begin position="235"/>
        <end position="244"/>
    </location>
</feature>
<gene>
    <name evidence="2" type="ORF">J3R30DRAFT_3512926</name>
</gene>
<protein>
    <submittedName>
        <fullName evidence="2">Uncharacterized protein</fullName>
    </submittedName>
</protein>
<comment type="caution">
    <text evidence="2">The sequence shown here is derived from an EMBL/GenBank/DDBJ whole genome shotgun (WGS) entry which is preliminary data.</text>
</comment>
<dbReference type="EMBL" id="JAOTPV010000018">
    <property type="protein sequence ID" value="KAJ4472959.1"/>
    <property type="molecule type" value="Genomic_DNA"/>
</dbReference>
<evidence type="ECO:0000256" key="1">
    <source>
        <dbReference type="SAM" id="MobiDB-lite"/>
    </source>
</evidence>
<reference evidence="2" key="1">
    <citation type="submission" date="2022-08" db="EMBL/GenBank/DDBJ databases">
        <title>A Global Phylogenomic Analysis of the Shiitake Genus Lentinula.</title>
        <authorList>
            <consortium name="DOE Joint Genome Institute"/>
            <person name="Sierra-Patev S."/>
            <person name="Min B."/>
            <person name="Naranjo-Ortiz M."/>
            <person name="Looney B."/>
            <person name="Konkel Z."/>
            <person name="Slot J.C."/>
            <person name="Sakamoto Y."/>
            <person name="Steenwyk J.L."/>
            <person name="Rokas A."/>
            <person name="Carro J."/>
            <person name="Camarero S."/>
            <person name="Ferreira P."/>
            <person name="Molpeceres G."/>
            <person name="Ruiz-Duenas F.J."/>
            <person name="Serrano A."/>
            <person name="Henrissat B."/>
            <person name="Drula E."/>
            <person name="Hughes K.W."/>
            <person name="Mata J.L."/>
            <person name="Ishikawa N.K."/>
            <person name="Vargas-Isla R."/>
            <person name="Ushijima S."/>
            <person name="Smith C.A."/>
            <person name="Ahrendt S."/>
            <person name="Andreopoulos W."/>
            <person name="He G."/>
            <person name="Labutti K."/>
            <person name="Lipzen A."/>
            <person name="Ng V."/>
            <person name="Riley R."/>
            <person name="Sandor L."/>
            <person name="Barry K."/>
            <person name="Martinez A.T."/>
            <person name="Xiao Y."/>
            <person name="Gibbons J.G."/>
            <person name="Terashima K."/>
            <person name="Grigoriev I.V."/>
            <person name="Hibbett D.S."/>
        </authorList>
    </citation>
    <scope>NUCLEOTIDE SEQUENCE</scope>
    <source>
        <strain evidence="2">JLM2183</strain>
    </source>
</reference>
<keyword evidence="3" id="KW-1185">Reference proteome</keyword>
<sequence>MSASHKPLSTTSLPRPNTMEYIHSCYFSTFNKYNYHPTYIGCYDVRDHLCPDVNEPIKDDTMIPNYSSSESSIPSLSCSDISPEELHEISCIVPLLSSGDFLPDHRRSKIRRLEAAYEEFEEFSSPEERAIVQATFNLLLRKKEEEEKQKKQEQEYQAKRFMLLQQARLELLRTCVAEIEAVPAEDSSFSFYSFDRPSYTLDHGFCGSMRNHSIGEYMGHDTNYHEAARGGHWPPSAPSSPNLPHPSHIFPPQKDTWPPDAPPACMLPDPKLIFQHY</sequence>
<organism evidence="2 3">
    <name type="scientific">Lentinula aciculospora</name>
    <dbReference type="NCBI Taxonomy" id="153920"/>
    <lineage>
        <taxon>Eukaryota</taxon>
        <taxon>Fungi</taxon>
        <taxon>Dikarya</taxon>
        <taxon>Basidiomycota</taxon>
        <taxon>Agaricomycotina</taxon>
        <taxon>Agaricomycetes</taxon>
        <taxon>Agaricomycetidae</taxon>
        <taxon>Agaricales</taxon>
        <taxon>Marasmiineae</taxon>
        <taxon>Omphalotaceae</taxon>
        <taxon>Lentinula</taxon>
    </lineage>
</organism>